<comment type="caution">
    <text evidence="4">The sequence shown here is derived from an EMBL/GenBank/DDBJ whole genome shotgun (WGS) entry which is preliminary data.</text>
</comment>
<feature type="modified residue" description="4-aspartylphosphate" evidence="2">
    <location>
        <position position="53"/>
    </location>
</feature>
<dbReference type="RefSeq" id="WP_208309557.1">
    <property type="nucleotide sequence ID" value="NZ_JAGETX010000044.1"/>
</dbReference>
<dbReference type="Gene3D" id="3.40.50.2300">
    <property type="match status" value="1"/>
</dbReference>
<evidence type="ECO:0000313" key="5">
    <source>
        <dbReference type="Proteomes" id="UP000670527"/>
    </source>
</evidence>
<feature type="domain" description="Response regulatory" evidence="3">
    <location>
        <begin position="4"/>
        <end position="120"/>
    </location>
</feature>
<dbReference type="Proteomes" id="UP000670527">
    <property type="component" value="Unassembled WGS sequence"/>
</dbReference>
<accession>A0ABS3TIH9</accession>
<dbReference type="PROSITE" id="PS50110">
    <property type="entry name" value="RESPONSE_REGULATORY"/>
    <property type="match status" value="1"/>
</dbReference>
<evidence type="ECO:0000259" key="3">
    <source>
        <dbReference type="PROSITE" id="PS50110"/>
    </source>
</evidence>
<proteinExistence type="predicted"/>
<evidence type="ECO:0000256" key="1">
    <source>
        <dbReference type="ARBA" id="ARBA00022553"/>
    </source>
</evidence>
<sequence>MKKRLLIVDDEPSIQLILEHYFSSAYEVILHANGQEAIEWLQQENTPDAIIADYTMPVMDGLDFIKQVRASPRHLHIPLVMLSGKDETSIKIKCLKQGADDYVVKPFNPEELELRIKKLLARVKI</sequence>
<reference evidence="4 5" key="1">
    <citation type="submission" date="2021-03" db="EMBL/GenBank/DDBJ databases">
        <authorList>
            <person name="Kim M.K."/>
        </authorList>
    </citation>
    <scope>NUCLEOTIDE SEQUENCE [LARGE SCALE GENOMIC DNA]</scope>
    <source>
        <strain evidence="4 5">BT507</strain>
    </source>
</reference>
<dbReference type="SUPFAM" id="SSF52172">
    <property type="entry name" value="CheY-like"/>
    <property type="match status" value="1"/>
</dbReference>
<evidence type="ECO:0000313" key="4">
    <source>
        <dbReference type="EMBL" id="MBO3273442.1"/>
    </source>
</evidence>
<keyword evidence="1 2" id="KW-0597">Phosphoprotein</keyword>
<gene>
    <name evidence="4" type="ORF">J4D97_22540</name>
</gene>
<protein>
    <submittedName>
        <fullName evidence="4">Response regulator</fullName>
    </submittedName>
</protein>
<dbReference type="Pfam" id="PF00072">
    <property type="entry name" value="Response_reg"/>
    <property type="match status" value="1"/>
</dbReference>
<name>A0ABS3TIH9_9BACT</name>
<evidence type="ECO:0000256" key="2">
    <source>
        <dbReference type="PROSITE-ProRule" id="PRU00169"/>
    </source>
</evidence>
<dbReference type="PANTHER" id="PTHR43547">
    <property type="entry name" value="TWO-COMPONENT HISTIDINE KINASE"/>
    <property type="match status" value="1"/>
</dbReference>
<dbReference type="InterPro" id="IPR001789">
    <property type="entry name" value="Sig_transdc_resp-reg_receiver"/>
</dbReference>
<dbReference type="InterPro" id="IPR011006">
    <property type="entry name" value="CheY-like_superfamily"/>
</dbReference>
<dbReference type="EMBL" id="JAGETX010000044">
    <property type="protein sequence ID" value="MBO3273442.1"/>
    <property type="molecule type" value="Genomic_DNA"/>
</dbReference>
<organism evidence="4 5">
    <name type="scientific">Hymenobacter defluvii</name>
    <dbReference type="NCBI Taxonomy" id="2054411"/>
    <lineage>
        <taxon>Bacteria</taxon>
        <taxon>Pseudomonadati</taxon>
        <taxon>Bacteroidota</taxon>
        <taxon>Cytophagia</taxon>
        <taxon>Cytophagales</taxon>
        <taxon>Hymenobacteraceae</taxon>
        <taxon>Hymenobacter</taxon>
    </lineage>
</organism>
<dbReference type="SMART" id="SM00448">
    <property type="entry name" value="REC"/>
    <property type="match status" value="1"/>
</dbReference>
<dbReference type="PANTHER" id="PTHR43547:SF2">
    <property type="entry name" value="HYBRID SIGNAL TRANSDUCTION HISTIDINE KINASE C"/>
    <property type="match status" value="1"/>
</dbReference>
<keyword evidence="5" id="KW-1185">Reference proteome</keyword>